<keyword evidence="3 5" id="KW-1133">Transmembrane helix</keyword>
<feature type="transmembrane region" description="Helical" evidence="5">
    <location>
        <begin position="100"/>
        <end position="117"/>
    </location>
</feature>
<comment type="caution">
    <text evidence="6">The sequence shown here is derived from an EMBL/GenBank/DDBJ whole genome shotgun (WGS) entry which is preliminary data.</text>
</comment>
<evidence type="ECO:0000256" key="3">
    <source>
        <dbReference type="ARBA" id="ARBA00022989"/>
    </source>
</evidence>
<dbReference type="InterPro" id="IPR032808">
    <property type="entry name" value="DoxX"/>
</dbReference>
<gene>
    <name evidence="6" type="ORF">GCM10022210_45400</name>
</gene>
<evidence type="ECO:0000313" key="7">
    <source>
        <dbReference type="Proteomes" id="UP001500742"/>
    </source>
</evidence>
<dbReference type="Pfam" id="PF13564">
    <property type="entry name" value="DoxX_2"/>
    <property type="match status" value="1"/>
</dbReference>
<dbReference type="RefSeq" id="WP_259094065.1">
    <property type="nucleotide sequence ID" value="NZ_BAAAZC010000029.1"/>
</dbReference>
<evidence type="ECO:0000256" key="2">
    <source>
        <dbReference type="ARBA" id="ARBA00022692"/>
    </source>
</evidence>
<proteinExistence type="predicted"/>
<evidence type="ECO:0000313" key="6">
    <source>
        <dbReference type="EMBL" id="GAA3987682.1"/>
    </source>
</evidence>
<feature type="transmembrane region" description="Helical" evidence="5">
    <location>
        <begin position="46"/>
        <end position="64"/>
    </location>
</feature>
<dbReference type="EMBL" id="BAAAZC010000029">
    <property type="protein sequence ID" value="GAA3987682.1"/>
    <property type="molecule type" value="Genomic_DNA"/>
</dbReference>
<reference evidence="7" key="1">
    <citation type="journal article" date="2019" name="Int. J. Syst. Evol. Microbiol.">
        <title>The Global Catalogue of Microorganisms (GCM) 10K type strain sequencing project: providing services to taxonomists for standard genome sequencing and annotation.</title>
        <authorList>
            <consortium name="The Broad Institute Genomics Platform"/>
            <consortium name="The Broad Institute Genome Sequencing Center for Infectious Disease"/>
            <person name="Wu L."/>
            <person name="Ma J."/>
        </authorList>
    </citation>
    <scope>NUCLEOTIDE SEQUENCE [LARGE SCALE GENOMIC DNA]</scope>
    <source>
        <strain evidence="7">JCM 16601</strain>
    </source>
</reference>
<feature type="transmembrane region" description="Helical" evidence="5">
    <location>
        <begin position="76"/>
        <end position="94"/>
    </location>
</feature>
<dbReference type="Proteomes" id="UP001500742">
    <property type="component" value="Unassembled WGS sequence"/>
</dbReference>
<keyword evidence="2 5" id="KW-0812">Transmembrane</keyword>
<keyword evidence="4 5" id="KW-0472">Membrane</keyword>
<dbReference type="InterPro" id="IPR016944">
    <property type="entry name" value="UCP030066"/>
</dbReference>
<organism evidence="6 7">
    <name type="scientific">Mucilaginibacter dorajii</name>
    <dbReference type="NCBI Taxonomy" id="692994"/>
    <lineage>
        <taxon>Bacteria</taxon>
        <taxon>Pseudomonadati</taxon>
        <taxon>Bacteroidota</taxon>
        <taxon>Sphingobacteriia</taxon>
        <taxon>Sphingobacteriales</taxon>
        <taxon>Sphingobacteriaceae</taxon>
        <taxon>Mucilaginibacter</taxon>
    </lineage>
</organism>
<keyword evidence="7" id="KW-1185">Reference proteome</keyword>
<comment type="subcellular location">
    <subcellularLocation>
        <location evidence="1">Membrane</location>
        <topology evidence="1">Multi-pass membrane protein</topology>
    </subcellularLocation>
</comment>
<evidence type="ECO:0000256" key="5">
    <source>
        <dbReference type="SAM" id="Phobius"/>
    </source>
</evidence>
<protein>
    <submittedName>
        <fullName evidence="6">DoxX family protein</fullName>
    </submittedName>
</protein>
<evidence type="ECO:0000256" key="4">
    <source>
        <dbReference type="ARBA" id="ARBA00023136"/>
    </source>
</evidence>
<name>A0ABP7QT30_9SPHI</name>
<accession>A0ABP7QT30</accession>
<sequence>MKPKNINIIYWILTILLALAMAGDGFGGITKQQAGVDVLKHLGYPIYFMVIMGFAKLLGVVAILQTQFKVIKEWAYAGFAFTFLGAIASRSFMGDAVGELIPPMIMLVFLFVTYYFWKKLDQLKPTK</sequence>
<evidence type="ECO:0000256" key="1">
    <source>
        <dbReference type="ARBA" id="ARBA00004141"/>
    </source>
</evidence>
<dbReference type="PIRSF" id="PIRSF030066">
    <property type="entry name" value="UCP030066"/>
    <property type="match status" value="1"/>
</dbReference>